<keyword evidence="3" id="KW-1185">Reference proteome</keyword>
<reference evidence="2" key="2">
    <citation type="submission" date="2025-09" db="UniProtKB">
        <authorList>
            <consortium name="Ensembl"/>
        </authorList>
    </citation>
    <scope>IDENTIFICATION</scope>
</reference>
<evidence type="ECO:0008006" key="4">
    <source>
        <dbReference type="Google" id="ProtNLM"/>
    </source>
</evidence>
<evidence type="ECO:0000313" key="2">
    <source>
        <dbReference type="Ensembl" id="ENSPMEP00000027405.1"/>
    </source>
</evidence>
<organism evidence="2 3">
    <name type="scientific">Poecilia mexicana</name>
    <dbReference type="NCBI Taxonomy" id="48701"/>
    <lineage>
        <taxon>Eukaryota</taxon>
        <taxon>Metazoa</taxon>
        <taxon>Chordata</taxon>
        <taxon>Craniata</taxon>
        <taxon>Vertebrata</taxon>
        <taxon>Euteleostomi</taxon>
        <taxon>Actinopterygii</taxon>
        <taxon>Neopterygii</taxon>
        <taxon>Teleostei</taxon>
        <taxon>Neoteleostei</taxon>
        <taxon>Acanthomorphata</taxon>
        <taxon>Ovalentaria</taxon>
        <taxon>Atherinomorphae</taxon>
        <taxon>Cyprinodontiformes</taxon>
        <taxon>Poeciliidae</taxon>
        <taxon>Poeciliinae</taxon>
        <taxon>Poecilia</taxon>
    </lineage>
</organism>
<dbReference type="InterPro" id="IPR015484">
    <property type="entry name" value="CD3_esu/gsu/dsu"/>
</dbReference>
<evidence type="ECO:0000256" key="1">
    <source>
        <dbReference type="SAM" id="Phobius"/>
    </source>
</evidence>
<proteinExistence type="predicted"/>
<keyword evidence="1" id="KW-0472">Membrane</keyword>
<keyword evidence="1" id="KW-0812">Transmembrane</keyword>
<dbReference type="PANTHER" id="PTHR10570:SF8">
    <property type="entry name" value="T-CELL SURFACE GLYCOPROTEIN CD3 GAMMA CHAIN"/>
    <property type="match status" value="1"/>
</dbReference>
<keyword evidence="1" id="KW-1133">Transmembrane helix</keyword>
<dbReference type="GO" id="GO:0042105">
    <property type="term" value="C:alpha-beta T cell receptor complex"/>
    <property type="evidence" value="ECO:0007669"/>
    <property type="project" value="TreeGrafter"/>
</dbReference>
<dbReference type="AlphaFoldDB" id="A0A3B3YK47"/>
<feature type="transmembrane region" description="Helical" evidence="1">
    <location>
        <begin position="108"/>
        <end position="130"/>
    </location>
</feature>
<accession>A0A3B3YK47</accession>
<sequence>ASSCLMSMCPWARHLTPTCLPICVLVGLCLTKCFSFCFTEKKIEVAETADGIKLSCEGNMSGNGMEGKELQLTYRDNYTGEYECKDGPKIFVKFRTCDNCVELDTSSIVGLAVGDVVATIVVGVAVYLIASQGRPGQVKATKKSKSLLVCLLSSICRITNALLKTIFYEYDVLNRK</sequence>
<dbReference type="STRING" id="48701.ENSPMEP00000027405"/>
<dbReference type="GO" id="GO:0045059">
    <property type="term" value="P:positive thymic T cell selection"/>
    <property type="evidence" value="ECO:0007669"/>
    <property type="project" value="TreeGrafter"/>
</dbReference>
<dbReference type="PANTHER" id="PTHR10570">
    <property type="entry name" value="T-CELL SURFACE GLYCOPROTEIN CD3 GAMMA CHAIN / DELTA CHAIN"/>
    <property type="match status" value="1"/>
</dbReference>
<dbReference type="GO" id="GO:0007166">
    <property type="term" value="P:cell surface receptor signaling pathway"/>
    <property type="evidence" value="ECO:0007669"/>
    <property type="project" value="TreeGrafter"/>
</dbReference>
<dbReference type="Proteomes" id="UP000261480">
    <property type="component" value="Unplaced"/>
</dbReference>
<name>A0A3B3YK47_9TELE</name>
<dbReference type="Ensembl" id="ENSPMET00000000071.1">
    <property type="protein sequence ID" value="ENSPMEP00000027405.1"/>
    <property type="gene ID" value="ENSPMEG00000011812.1"/>
</dbReference>
<evidence type="ECO:0000313" key="3">
    <source>
        <dbReference type="Proteomes" id="UP000261480"/>
    </source>
</evidence>
<reference evidence="2" key="1">
    <citation type="submission" date="2025-08" db="UniProtKB">
        <authorList>
            <consortium name="Ensembl"/>
        </authorList>
    </citation>
    <scope>IDENTIFICATION</scope>
</reference>
<dbReference type="GO" id="GO:0004888">
    <property type="term" value="F:transmembrane signaling receptor activity"/>
    <property type="evidence" value="ECO:0007669"/>
    <property type="project" value="TreeGrafter"/>
</dbReference>
<dbReference type="GO" id="GO:0009897">
    <property type="term" value="C:external side of plasma membrane"/>
    <property type="evidence" value="ECO:0007669"/>
    <property type="project" value="TreeGrafter"/>
</dbReference>
<protein>
    <recommendedName>
        <fullName evidence="4">CD3 gamma/delta subunit Ig-like domain-containing protein</fullName>
    </recommendedName>
</protein>